<dbReference type="EMBL" id="FVGW01000006">
    <property type="protein sequence ID" value="SKM28630.1"/>
    <property type="molecule type" value="Genomic_DNA"/>
</dbReference>
<evidence type="ECO:0000313" key="1">
    <source>
        <dbReference type="EMBL" id="SKM28630.1"/>
    </source>
</evidence>
<name>A0A1T8PAX4_9MYCO</name>
<dbReference type="Pfam" id="PF19698">
    <property type="entry name" value="DUF6197"/>
    <property type="match status" value="1"/>
</dbReference>
<dbReference type="InterPro" id="IPR045677">
    <property type="entry name" value="DUF6197"/>
</dbReference>
<dbReference type="RefSeq" id="WP_079626741.1">
    <property type="nucleotide sequence ID" value="NZ_FVGW01000006.1"/>
</dbReference>
<protein>
    <submittedName>
        <fullName evidence="1">Uncharacterized protein</fullName>
    </submittedName>
</protein>
<accession>A0A1T8PAX4</accession>
<reference evidence="1 2" key="1">
    <citation type="submission" date="2016-11" db="EMBL/GenBank/DDBJ databases">
        <authorList>
            <consortium name="Pathogen Informatics"/>
        </authorList>
    </citation>
    <scope>NUCLEOTIDE SEQUENCE [LARGE SCALE GENOMIC DNA]</scope>
    <source>
        <strain evidence="1 2">911</strain>
    </source>
</reference>
<gene>
    <name evidence="1" type="ORF">SAMEA2259716_03350</name>
</gene>
<dbReference type="Proteomes" id="UP000190074">
    <property type="component" value="Unassembled WGS sequence"/>
</dbReference>
<dbReference type="AlphaFoldDB" id="A0A1T8PAX4"/>
<proteinExistence type="predicted"/>
<evidence type="ECO:0000313" key="2">
    <source>
        <dbReference type="Proteomes" id="UP000190074"/>
    </source>
</evidence>
<organism evidence="1 2">
    <name type="scientific">Mycobacteroides abscessus subsp. massiliense</name>
    <dbReference type="NCBI Taxonomy" id="1962118"/>
    <lineage>
        <taxon>Bacteria</taxon>
        <taxon>Bacillati</taxon>
        <taxon>Actinomycetota</taxon>
        <taxon>Actinomycetes</taxon>
        <taxon>Mycobacteriales</taxon>
        <taxon>Mycobacteriaceae</taxon>
        <taxon>Mycobacteroides</taxon>
        <taxon>Mycobacteroides abscessus</taxon>
    </lineage>
</organism>
<sequence>MTTAAVIDNALIARILRAALAELRRPIDPEAENGWARLAYGQKDSCKCAAGAIRFAIACEFGQPPVADTLWFSKWNDVCDAVCARLCAGAKIRISDRPGAQGYFEGYVIDWNDRHVETFSEVETAFEKAIAITEAAA</sequence>